<evidence type="ECO:0000256" key="7">
    <source>
        <dbReference type="ARBA" id="ARBA00023004"/>
    </source>
</evidence>
<evidence type="ECO:0000256" key="8">
    <source>
        <dbReference type="ARBA" id="ARBA00023014"/>
    </source>
</evidence>
<dbReference type="InterPro" id="IPR017941">
    <property type="entry name" value="Rieske_2Fe-2S"/>
</dbReference>
<reference evidence="10" key="1">
    <citation type="submission" date="2013-04" db="EMBL/GenBank/DDBJ databases">
        <title>The genome sequencing project of 58 acetic acid bacteria.</title>
        <authorList>
            <person name="Okamoto-Kainuma A."/>
            <person name="Ishikawa M."/>
            <person name="Umino S."/>
            <person name="Koizumi Y."/>
            <person name="Shiwa Y."/>
            <person name="Yoshikawa H."/>
            <person name="Matsutani M."/>
            <person name="Matsushita K."/>
        </authorList>
    </citation>
    <scope>NUCLEOTIDE SEQUENCE</scope>
    <source>
        <strain evidence="10">NBRC 106556</strain>
    </source>
</reference>
<evidence type="ECO:0000256" key="6">
    <source>
        <dbReference type="ARBA" id="ARBA00023002"/>
    </source>
</evidence>
<dbReference type="SUPFAM" id="SSF50022">
    <property type="entry name" value="ISP domain"/>
    <property type="match status" value="1"/>
</dbReference>
<keyword evidence="3" id="KW-0001">2Fe-2S</keyword>
<comment type="caution">
    <text evidence="10">The sequence shown here is derived from an EMBL/GenBank/DDBJ whole genome shotgun (WGS) entry which is preliminary data.</text>
</comment>
<gene>
    <name evidence="10" type="ORF">AA106556_0922</name>
</gene>
<dbReference type="InterPro" id="IPR023753">
    <property type="entry name" value="FAD/NAD-binding_dom"/>
</dbReference>
<dbReference type="InterPro" id="IPR036188">
    <property type="entry name" value="FAD/NAD-bd_sf"/>
</dbReference>
<sequence length="512" mass="55206">MSGSGIQAMKLHDVVALDELESGKIRSFSVGGRSVVLVRDGEAVYALAGRCPHKDAPMEQGAFCHTAEGAGVIVCPWHKAVFDVADGSLKEPVALDSLQSFPVELRDGRVWVGEVPHKRSVPEAKQQNEHVLILGAGAAGVTAAVTLRQEGFAGTITMVTEEKDLPYDRTALSKTVLLGDGSSARAPALRDENYYQVHDIHIVHACLRSFDPMTKMATLTNDVELFGDHVLIATGSVPRALNIPGDHLEGVFALHREHDAEVIAARVQDDHAVTIIGAGFVGLEVASLLRQRGVGVTVVTPTNIPLERHLGREIGIRLRQLHEENGVAFVSDAHAVKIYGEQRAEGVELSDGMRLPAAFILFGAGVVPASEPVMGLERDDEGAIIVDERMQAAPGVYAAGDVSATRYGEKVYRIEHWRHAQAQGRQAALSMMGKTSRLPMPWFWTQQFGKKIEVLGWGEAFDSVRLKGDIRGFHFLATYMQGGKAVAVAGAGYAAELARAAVDLEAFLNEEP</sequence>
<dbReference type="EMBL" id="BAQB01000009">
    <property type="protein sequence ID" value="GBR45876.1"/>
    <property type="molecule type" value="Genomic_DNA"/>
</dbReference>
<dbReference type="PANTHER" id="PTHR43557">
    <property type="entry name" value="APOPTOSIS-INDUCING FACTOR 1"/>
    <property type="match status" value="1"/>
</dbReference>
<evidence type="ECO:0000313" key="10">
    <source>
        <dbReference type="EMBL" id="GBR45876.1"/>
    </source>
</evidence>
<dbReference type="Gene3D" id="3.30.390.30">
    <property type="match status" value="1"/>
</dbReference>
<comment type="cofactor">
    <cofactor evidence="1">
        <name>FAD</name>
        <dbReference type="ChEBI" id="CHEBI:57692"/>
    </cofactor>
</comment>
<dbReference type="RefSeq" id="WP_245642186.1">
    <property type="nucleotide sequence ID" value="NZ_BAQB01000009.1"/>
</dbReference>
<dbReference type="PANTHER" id="PTHR43557:SF2">
    <property type="entry name" value="RIESKE DOMAIN-CONTAINING PROTEIN-RELATED"/>
    <property type="match status" value="1"/>
</dbReference>
<protein>
    <submittedName>
        <fullName evidence="10">Rubredoxin-NAD reductase</fullName>
    </submittedName>
</protein>
<organism evidence="10 11">
    <name type="scientific">Neokomagataea tanensis NBRC 106556</name>
    <dbReference type="NCBI Taxonomy" id="1223519"/>
    <lineage>
        <taxon>Bacteria</taxon>
        <taxon>Pseudomonadati</taxon>
        <taxon>Pseudomonadota</taxon>
        <taxon>Alphaproteobacteria</taxon>
        <taxon>Acetobacterales</taxon>
        <taxon>Acetobacteraceae</taxon>
        <taxon>Neokomagataea</taxon>
    </lineage>
</organism>
<evidence type="ECO:0000256" key="1">
    <source>
        <dbReference type="ARBA" id="ARBA00001974"/>
    </source>
</evidence>
<accession>A0ABQ0QIK1</accession>
<dbReference type="Gene3D" id="2.102.10.10">
    <property type="entry name" value="Rieske [2Fe-2S] iron-sulphur domain"/>
    <property type="match status" value="1"/>
</dbReference>
<dbReference type="SUPFAM" id="SSF55424">
    <property type="entry name" value="FAD/NAD-linked reductases, dimerisation (C-terminal) domain"/>
    <property type="match status" value="1"/>
</dbReference>
<dbReference type="Proteomes" id="UP001062443">
    <property type="component" value="Unassembled WGS sequence"/>
</dbReference>
<dbReference type="PRINTS" id="PR00411">
    <property type="entry name" value="PNDRDTASEI"/>
</dbReference>
<keyword evidence="6" id="KW-0560">Oxidoreductase</keyword>
<keyword evidence="11" id="KW-1185">Reference proteome</keyword>
<evidence type="ECO:0000313" key="11">
    <source>
        <dbReference type="Proteomes" id="UP001062443"/>
    </source>
</evidence>
<dbReference type="Pfam" id="PF14759">
    <property type="entry name" value="Reductase_C"/>
    <property type="match status" value="1"/>
</dbReference>
<evidence type="ECO:0000259" key="9">
    <source>
        <dbReference type="PROSITE" id="PS51296"/>
    </source>
</evidence>
<dbReference type="InterPro" id="IPR050446">
    <property type="entry name" value="FAD-oxidoreductase/Apoptosis"/>
</dbReference>
<evidence type="ECO:0000256" key="5">
    <source>
        <dbReference type="ARBA" id="ARBA00022827"/>
    </source>
</evidence>
<dbReference type="Pfam" id="PF00355">
    <property type="entry name" value="Rieske"/>
    <property type="match status" value="1"/>
</dbReference>
<dbReference type="Pfam" id="PF07992">
    <property type="entry name" value="Pyr_redox_2"/>
    <property type="match status" value="1"/>
</dbReference>
<name>A0ABQ0QIK1_9PROT</name>
<keyword evidence="5" id="KW-0274">FAD</keyword>
<keyword evidence="2" id="KW-0285">Flavoprotein</keyword>
<evidence type="ECO:0000256" key="3">
    <source>
        <dbReference type="ARBA" id="ARBA00022714"/>
    </source>
</evidence>
<keyword evidence="4" id="KW-0479">Metal-binding</keyword>
<dbReference type="InterPro" id="IPR028202">
    <property type="entry name" value="Reductase_C"/>
</dbReference>
<feature type="domain" description="Rieske" evidence="9">
    <location>
        <begin position="12"/>
        <end position="112"/>
    </location>
</feature>
<dbReference type="PRINTS" id="PR00368">
    <property type="entry name" value="FADPNR"/>
</dbReference>
<evidence type="ECO:0000256" key="4">
    <source>
        <dbReference type="ARBA" id="ARBA00022723"/>
    </source>
</evidence>
<dbReference type="InterPro" id="IPR016156">
    <property type="entry name" value="FAD/NAD-linked_Rdtase_dimer_sf"/>
</dbReference>
<keyword evidence="7" id="KW-0408">Iron</keyword>
<dbReference type="InterPro" id="IPR036922">
    <property type="entry name" value="Rieske_2Fe-2S_sf"/>
</dbReference>
<dbReference type="SUPFAM" id="SSF51905">
    <property type="entry name" value="FAD/NAD(P)-binding domain"/>
    <property type="match status" value="1"/>
</dbReference>
<proteinExistence type="predicted"/>
<dbReference type="PROSITE" id="PS51296">
    <property type="entry name" value="RIESKE"/>
    <property type="match status" value="1"/>
</dbReference>
<dbReference type="Gene3D" id="3.50.50.60">
    <property type="entry name" value="FAD/NAD(P)-binding domain"/>
    <property type="match status" value="2"/>
</dbReference>
<evidence type="ECO:0000256" key="2">
    <source>
        <dbReference type="ARBA" id="ARBA00022630"/>
    </source>
</evidence>
<keyword evidence="8" id="KW-0411">Iron-sulfur</keyword>